<gene>
    <name evidence="6" type="ORF">S01H1_55059</name>
</gene>
<keyword evidence="4" id="KW-0067">ATP-binding</keyword>
<name>X0VUX2_9ZZZZ</name>
<proteinExistence type="predicted"/>
<dbReference type="Pfam" id="PF04851">
    <property type="entry name" value="ResIII"/>
    <property type="match status" value="1"/>
</dbReference>
<dbReference type="SUPFAM" id="SSF52540">
    <property type="entry name" value="P-loop containing nucleoside triphosphate hydrolases"/>
    <property type="match status" value="1"/>
</dbReference>
<dbReference type="GO" id="GO:0004386">
    <property type="term" value="F:helicase activity"/>
    <property type="evidence" value="ECO:0007669"/>
    <property type="project" value="UniProtKB-KW"/>
</dbReference>
<evidence type="ECO:0000256" key="4">
    <source>
        <dbReference type="ARBA" id="ARBA00022840"/>
    </source>
</evidence>
<keyword evidence="3" id="KW-0347">Helicase</keyword>
<evidence type="ECO:0000256" key="2">
    <source>
        <dbReference type="ARBA" id="ARBA00022801"/>
    </source>
</evidence>
<dbReference type="GO" id="GO:0016787">
    <property type="term" value="F:hydrolase activity"/>
    <property type="evidence" value="ECO:0007669"/>
    <property type="project" value="UniProtKB-KW"/>
</dbReference>
<dbReference type="InterPro" id="IPR050615">
    <property type="entry name" value="ATP-dep_DNA_Helicase"/>
</dbReference>
<dbReference type="GO" id="GO:0005524">
    <property type="term" value="F:ATP binding"/>
    <property type="evidence" value="ECO:0007669"/>
    <property type="project" value="UniProtKB-KW"/>
</dbReference>
<reference evidence="6" key="1">
    <citation type="journal article" date="2014" name="Front. Microbiol.">
        <title>High frequency of phylogenetically diverse reductive dehalogenase-homologous genes in deep subseafloor sedimentary metagenomes.</title>
        <authorList>
            <person name="Kawai M."/>
            <person name="Futagami T."/>
            <person name="Toyoda A."/>
            <person name="Takaki Y."/>
            <person name="Nishi S."/>
            <person name="Hori S."/>
            <person name="Arai W."/>
            <person name="Tsubouchi T."/>
            <person name="Morono Y."/>
            <person name="Uchiyama I."/>
            <person name="Ito T."/>
            <person name="Fujiyama A."/>
            <person name="Inagaki F."/>
            <person name="Takami H."/>
        </authorList>
    </citation>
    <scope>NUCLEOTIDE SEQUENCE</scope>
    <source>
        <strain evidence="6">Expedition CK06-06</strain>
    </source>
</reference>
<feature type="domain" description="Helicase/UvrB N-terminal" evidence="5">
    <location>
        <begin position="1"/>
        <end position="73"/>
    </location>
</feature>
<dbReference type="GO" id="GO:0003677">
    <property type="term" value="F:DNA binding"/>
    <property type="evidence" value="ECO:0007669"/>
    <property type="project" value="InterPro"/>
</dbReference>
<dbReference type="InterPro" id="IPR027417">
    <property type="entry name" value="P-loop_NTPase"/>
</dbReference>
<organism evidence="6">
    <name type="scientific">marine sediment metagenome</name>
    <dbReference type="NCBI Taxonomy" id="412755"/>
    <lineage>
        <taxon>unclassified sequences</taxon>
        <taxon>metagenomes</taxon>
        <taxon>ecological metagenomes</taxon>
    </lineage>
</organism>
<dbReference type="EMBL" id="BARS01035760">
    <property type="protein sequence ID" value="GAG22199.1"/>
    <property type="molecule type" value="Genomic_DNA"/>
</dbReference>
<dbReference type="PANTHER" id="PTHR11274:SF0">
    <property type="entry name" value="GENERAL TRANSCRIPTION AND DNA REPAIR FACTOR IIH HELICASE SUBUNIT XPB"/>
    <property type="match status" value="1"/>
</dbReference>
<evidence type="ECO:0000256" key="3">
    <source>
        <dbReference type="ARBA" id="ARBA00022806"/>
    </source>
</evidence>
<evidence type="ECO:0000313" key="6">
    <source>
        <dbReference type="EMBL" id="GAG22199.1"/>
    </source>
</evidence>
<comment type="caution">
    <text evidence="6">The sequence shown here is derived from an EMBL/GenBank/DDBJ whole genome shotgun (WGS) entry which is preliminary data.</text>
</comment>
<dbReference type="AlphaFoldDB" id="X0VUX2"/>
<sequence length="82" mass="9295">MIEFPTGAGKTYIALRAMERLNAPTLVVVPTLDLMDQWRNQLERLFKVEDVTSVMADYQALILKIIVETIPKTPSETIIFEG</sequence>
<protein>
    <recommendedName>
        <fullName evidence="5">Helicase/UvrB N-terminal domain-containing protein</fullName>
    </recommendedName>
</protein>
<dbReference type="InterPro" id="IPR006935">
    <property type="entry name" value="Helicase/UvrB_N"/>
</dbReference>
<dbReference type="PANTHER" id="PTHR11274">
    <property type="entry name" value="RAD25/XP-B DNA REPAIR HELICASE"/>
    <property type="match status" value="1"/>
</dbReference>
<dbReference type="Gene3D" id="3.40.50.300">
    <property type="entry name" value="P-loop containing nucleotide triphosphate hydrolases"/>
    <property type="match status" value="1"/>
</dbReference>
<evidence type="ECO:0000256" key="1">
    <source>
        <dbReference type="ARBA" id="ARBA00022741"/>
    </source>
</evidence>
<keyword evidence="2" id="KW-0378">Hydrolase</keyword>
<accession>X0VUX2</accession>
<evidence type="ECO:0000259" key="5">
    <source>
        <dbReference type="Pfam" id="PF04851"/>
    </source>
</evidence>
<keyword evidence="1" id="KW-0547">Nucleotide-binding</keyword>